<evidence type="ECO:0000313" key="2">
    <source>
        <dbReference type="Proteomes" id="UP001595555"/>
    </source>
</evidence>
<gene>
    <name evidence="1" type="ORF">ACFODX_16425</name>
</gene>
<dbReference type="InterPro" id="IPR021607">
    <property type="entry name" value="DUF3224"/>
</dbReference>
<organism evidence="1 2">
    <name type="scientific">Cellvibrio fontiphilus</name>
    <dbReference type="NCBI Taxonomy" id="1815559"/>
    <lineage>
        <taxon>Bacteria</taxon>
        <taxon>Pseudomonadati</taxon>
        <taxon>Pseudomonadota</taxon>
        <taxon>Gammaproteobacteria</taxon>
        <taxon>Cellvibrionales</taxon>
        <taxon>Cellvibrionaceae</taxon>
        <taxon>Cellvibrio</taxon>
    </lineage>
</organism>
<dbReference type="SUPFAM" id="SSF159238">
    <property type="entry name" value="SO1590-like"/>
    <property type="match status" value="1"/>
</dbReference>
<name>A0ABV7FKP5_9GAMM</name>
<dbReference type="InterPro" id="IPR023159">
    <property type="entry name" value="SO1590-like_sf"/>
</dbReference>
<dbReference type="Pfam" id="PF11528">
    <property type="entry name" value="DUF3224"/>
    <property type="match status" value="1"/>
</dbReference>
<keyword evidence="2" id="KW-1185">Reference proteome</keyword>
<evidence type="ECO:0000313" key="1">
    <source>
        <dbReference type="EMBL" id="MFC3117155.1"/>
    </source>
</evidence>
<dbReference type="Proteomes" id="UP001595555">
    <property type="component" value="Unassembled WGS sequence"/>
</dbReference>
<protein>
    <submittedName>
        <fullName evidence="1">DUF3224 domain-containing protein</fullName>
    </submittedName>
</protein>
<dbReference type="EMBL" id="JBHRTF010000015">
    <property type="protein sequence ID" value="MFC3117155.1"/>
    <property type="molecule type" value="Genomic_DNA"/>
</dbReference>
<reference evidence="2" key="1">
    <citation type="journal article" date="2019" name="Int. J. Syst. Evol. Microbiol.">
        <title>The Global Catalogue of Microorganisms (GCM) 10K type strain sequencing project: providing services to taxonomists for standard genome sequencing and annotation.</title>
        <authorList>
            <consortium name="The Broad Institute Genomics Platform"/>
            <consortium name="The Broad Institute Genome Sequencing Center for Infectious Disease"/>
            <person name="Wu L."/>
            <person name="Ma J."/>
        </authorList>
    </citation>
    <scope>NUCLEOTIDE SEQUENCE [LARGE SCALE GENOMIC DNA]</scope>
    <source>
        <strain evidence="2">KCTC 52237</strain>
    </source>
</reference>
<sequence>MNDIELLSRVVASIKLPGFNAHLMRCRRASGAGELSGISGKMLIKIENGKHFYEFEYAFSEA</sequence>
<comment type="caution">
    <text evidence="1">The sequence shown here is derived from an EMBL/GenBank/DDBJ whole genome shotgun (WGS) entry which is preliminary data.</text>
</comment>
<accession>A0ABV7FKP5</accession>
<dbReference type="Gene3D" id="2.40.350.10">
    <property type="entry name" value="SO1590-like"/>
    <property type="match status" value="1"/>
</dbReference>
<proteinExistence type="predicted"/>
<dbReference type="RefSeq" id="WP_378121287.1">
    <property type="nucleotide sequence ID" value="NZ_JBHRTF010000015.1"/>
</dbReference>